<dbReference type="Proteomes" id="UP001060085">
    <property type="component" value="Linkage Group LG05"/>
</dbReference>
<gene>
    <name evidence="1" type="ORF">M9H77_20551</name>
</gene>
<evidence type="ECO:0000313" key="1">
    <source>
        <dbReference type="EMBL" id="KAI5661228.1"/>
    </source>
</evidence>
<protein>
    <submittedName>
        <fullName evidence="1">Uncharacterized protein</fullName>
    </submittedName>
</protein>
<sequence>MLIIDERDRGLLKSRSRYITVIGWTLTDPEELFDVATDPRSRLSLSDRAACYIQYLFGSSLFTDKSGNIIPAKLWPLVKNAWIYMYFSMFVLSVRPGAQSCKSYI</sequence>
<evidence type="ECO:0000313" key="2">
    <source>
        <dbReference type="Proteomes" id="UP001060085"/>
    </source>
</evidence>
<organism evidence="1 2">
    <name type="scientific">Catharanthus roseus</name>
    <name type="common">Madagascar periwinkle</name>
    <name type="synonym">Vinca rosea</name>
    <dbReference type="NCBI Taxonomy" id="4058"/>
    <lineage>
        <taxon>Eukaryota</taxon>
        <taxon>Viridiplantae</taxon>
        <taxon>Streptophyta</taxon>
        <taxon>Embryophyta</taxon>
        <taxon>Tracheophyta</taxon>
        <taxon>Spermatophyta</taxon>
        <taxon>Magnoliopsida</taxon>
        <taxon>eudicotyledons</taxon>
        <taxon>Gunneridae</taxon>
        <taxon>Pentapetalae</taxon>
        <taxon>asterids</taxon>
        <taxon>lamiids</taxon>
        <taxon>Gentianales</taxon>
        <taxon>Apocynaceae</taxon>
        <taxon>Rauvolfioideae</taxon>
        <taxon>Vinceae</taxon>
        <taxon>Catharanthinae</taxon>
        <taxon>Catharanthus</taxon>
    </lineage>
</organism>
<reference evidence="2" key="1">
    <citation type="journal article" date="2023" name="Nat. Plants">
        <title>Single-cell RNA sequencing provides a high-resolution roadmap for understanding the multicellular compartmentation of specialized metabolism.</title>
        <authorList>
            <person name="Sun S."/>
            <person name="Shen X."/>
            <person name="Li Y."/>
            <person name="Li Y."/>
            <person name="Wang S."/>
            <person name="Li R."/>
            <person name="Zhang H."/>
            <person name="Shen G."/>
            <person name="Guo B."/>
            <person name="Wei J."/>
            <person name="Xu J."/>
            <person name="St-Pierre B."/>
            <person name="Chen S."/>
            <person name="Sun C."/>
        </authorList>
    </citation>
    <scope>NUCLEOTIDE SEQUENCE [LARGE SCALE GENOMIC DNA]</scope>
</reference>
<accession>A0ACC0AJW6</accession>
<proteinExistence type="predicted"/>
<keyword evidence="2" id="KW-1185">Reference proteome</keyword>
<dbReference type="EMBL" id="CM044705">
    <property type="protein sequence ID" value="KAI5661228.1"/>
    <property type="molecule type" value="Genomic_DNA"/>
</dbReference>
<name>A0ACC0AJW6_CATRO</name>
<comment type="caution">
    <text evidence="1">The sequence shown here is derived from an EMBL/GenBank/DDBJ whole genome shotgun (WGS) entry which is preliminary data.</text>
</comment>